<keyword evidence="1" id="KW-0472">Membrane</keyword>
<dbReference type="EMBL" id="VOSB01000007">
    <property type="protein sequence ID" value="TXE18650.1"/>
    <property type="molecule type" value="Genomic_DNA"/>
</dbReference>
<organism evidence="2 3">
    <name type="scientific">Psychroserpens burtonensis</name>
    <dbReference type="NCBI Taxonomy" id="49278"/>
    <lineage>
        <taxon>Bacteria</taxon>
        <taxon>Pseudomonadati</taxon>
        <taxon>Bacteroidota</taxon>
        <taxon>Flavobacteriia</taxon>
        <taxon>Flavobacteriales</taxon>
        <taxon>Flavobacteriaceae</taxon>
        <taxon>Psychroserpens</taxon>
    </lineage>
</organism>
<dbReference type="OrthoDB" id="1143019at2"/>
<sequence length="48" mass="5512">MYRKPEAVIDSYVQGVIKRYVNPISFFGISLSLNGLSLFIIKKNTYNI</sequence>
<keyword evidence="1" id="KW-0812">Transmembrane</keyword>
<reference evidence="2 3" key="1">
    <citation type="submission" date="2019-08" db="EMBL/GenBank/DDBJ databases">
        <title>Genome of Psychroserpens burtonensis ACAM 167.</title>
        <authorList>
            <person name="Bowman J.P."/>
        </authorList>
    </citation>
    <scope>NUCLEOTIDE SEQUENCE [LARGE SCALE GENOMIC DNA]</scope>
    <source>
        <strain evidence="2 3">ACAM 167</strain>
    </source>
</reference>
<dbReference type="InterPro" id="IPR022134">
    <property type="entry name" value="DUF3667"/>
</dbReference>
<dbReference type="Pfam" id="PF12412">
    <property type="entry name" value="DUF3667"/>
    <property type="match status" value="1"/>
</dbReference>
<gene>
    <name evidence="2" type="ORF">ES692_06295</name>
</gene>
<accession>A0A5C7B8L8</accession>
<comment type="caution">
    <text evidence="2">The sequence shown here is derived from an EMBL/GenBank/DDBJ whole genome shotgun (WGS) entry which is preliminary data.</text>
</comment>
<feature type="transmembrane region" description="Helical" evidence="1">
    <location>
        <begin position="20"/>
        <end position="41"/>
    </location>
</feature>
<proteinExistence type="predicted"/>
<evidence type="ECO:0000256" key="1">
    <source>
        <dbReference type="SAM" id="Phobius"/>
    </source>
</evidence>
<dbReference type="AlphaFoldDB" id="A0A5C7B8L8"/>
<keyword evidence="3" id="KW-1185">Reference proteome</keyword>
<name>A0A5C7B8L8_9FLAO</name>
<evidence type="ECO:0000313" key="3">
    <source>
        <dbReference type="Proteomes" id="UP000321938"/>
    </source>
</evidence>
<protein>
    <submittedName>
        <fullName evidence="2">DUF3667 domain-containing protein</fullName>
    </submittedName>
</protein>
<dbReference type="Proteomes" id="UP000321938">
    <property type="component" value="Unassembled WGS sequence"/>
</dbReference>
<keyword evidence="1" id="KW-1133">Transmembrane helix</keyword>
<evidence type="ECO:0000313" key="2">
    <source>
        <dbReference type="EMBL" id="TXE18650.1"/>
    </source>
</evidence>